<evidence type="ECO:0000313" key="2">
    <source>
        <dbReference type="Proteomes" id="UP000220045"/>
    </source>
</evidence>
<gene>
    <name evidence="1" type="ORF">CN684_16060</name>
</gene>
<dbReference type="EMBL" id="NUEL01000023">
    <property type="protein sequence ID" value="PEJ07499.1"/>
    <property type="molecule type" value="Genomic_DNA"/>
</dbReference>
<name>A0A2C4HJG8_9BACI</name>
<comment type="caution">
    <text evidence="1">The sequence shown here is derived from an EMBL/GenBank/DDBJ whole genome shotgun (WGS) entry which is preliminary data.</text>
</comment>
<organism evidence="1 2">
    <name type="scientific">Bacillus wiedmannii</name>
    <dbReference type="NCBI Taxonomy" id="1890302"/>
    <lineage>
        <taxon>Bacteria</taxon>
        <taxon>Bacillati</taxon>
        <taxon>Bacillota</taxon>
        <taxon>Bacilli</taxon>
        <taxon>Bacillales</taxon>
        <taxon>Bacillaceae</taxon>
        <taxon>Bacillus</taxon>
        <taxon>Bacillus cereus group</taxon>
    </lineage>
</organism>
<proteinExistence type="predicted"/>
<evidence type="ECO:0000313" key="1">
    <source>
        <dbReference type="EMBL" id="PEJ07499.1"/>
    </source>
</evidence>
<sequence>MSKEQFLKELSSHLRKLPEEERKDILFDYEEHFQFGKEEGKTESEIIKGLGSPRVIAKDLLALYRFDEMKKDPSTPNITRAVMAAIGLSLFNFIIVLGPLVAIIAFIFSFWVGGIASVVTPFFVIAKVFMGTFIWLDVFVSITFVGVGLLLCIIAYYSTKWFKKLCVRYVIWNFKMIKGE</sequence>
<accession>A0A2C4HJG8</accession>
<dbReference type="RefSeq" id="WP_098095329.1">
    <property type="nucleotide sequence ID" value="NZ_NUEL01000023.1"/>
</dbReference>
<dbReference type="Proteomes" id="UP000220045">
    <property type="component" value="Unassembled WGS sequence"/>
</dbReference>
<protein>
    <recommendedName>
        <fullName evidence="3">DUF1700 domain-containing protein</fullName>
    </recommendedName>
</protein>
<dbReference type="AlphaFoldDB" id="A0A2C4HJG8"/>
<evidence type="ECO:0008006" key="3">
    <source>
        <dbReference type="Google" id="ProtNLM"/>
    </source>
</evidence>
<reference evidence="1 2" key="1">
    <citation type="submission" date="2017-09" db="EMBL/GenBank/DDBJ databases">
        <title>Large-scale bioinformatics analysis of Bacillus genomes uncovers conserved roles of natural products in bacterial physiology.</title>
        <authorList>
            <consortium name="Agbiome Team Llc"/>
            <person name="Bleich R.M."/>
            <person name="Grubbs K.J."/>
            <person name="Santa Maria K.C."/>
            <person name="Allen S.E."/>
            <person name="Farag S."/>
            <person name="Shank E.A."/>
            <person name="Bowers A."/>
        </authorList>
    </citation>
    <scope>NUCLEOTIDE SEQUENCE [LARGE SCALE GENOMIC DNA]</scope>
    <source>
        <strain evidence="1 2">AFS004017</strain>
    </source>
</reference>
<dbReference type="Pfam" id="PF22564">
    <property type="entry name" value="HAAS"/>
    <property type="match status" value="1"/>
</dbReference>